<keyword evidence="5 6" id="KW-0408">Iron</keyword>
<dbReference type="RefSeq" id="WP_183815419.1">
    <property type="nucleotide sequence ID" value="NZ_JACHOB010000001.1"/>
</dbReference>
<reference evidence="9 10" key="1">
    <citation type="submission" date="2020-08" db="EMBL/GenBank/DDBJ databases">
        <title>Genomic Encyclopedia of Type Strains, Phase IV (KMG-IV): sequencing the most valuable type-strain genomes for metagenomic binning, comparative biology and taxonomic classification.</title>
        <authorList>
            <person name="Goeker M."/>
        </authorList>
    </citation>
    <scope>NUCLEOTIDE SEQUENCE [LARGE SCALE GENOMIC DNA]</scope>
    <source>
        <strain evidence="9 10">DSM 102850</strain>
    </source>
</reference>
<keyword evidence="3 6" id="KW-0479">Metal-binding</keyword>
<feature type="region of interest" description="Disordered" evidence="7">
    <location>
        <begin position="177"/>
        <end position="295"/>
    </location>
</feature>
<dbReference type="InterPro" id="IPR036909">
    <property type="entry name" value="Cyt_c-like_dom_sf"/>
</dbReference>
<feature type="compositionally biased region" description="Basic and acidic residues" evidence="7">
    <location>
        <begin position="246"/>
        <end position="258"/>
    </location>
</feature>
<dbReference type="SUPFAM" id="SSF46626">
    <property type="entry name" value="Cytochrome c"/>
    <property type="match status" value="1"/>
</dbReference>
<evidence type="ECO:0000256" key="4">
    <source>
        <dbReference type="ARBA" id="ARBA00022982"/>
    </source>
</evidence>
<dbReference type="PROSITE" id="PS51007">
    <property type="entry name" value="CYTC"/>
    <property type="match status" value="1"/>
</dbReference>
<protein>
    <submittedName>
        <fullName evidence="9">Cytochrome c</fullName>
    </submittedName>
</protein>
<sequence>MRDPLFGNKVAAAILVVLLLAVGLPVIVTTFAELAAHLGTHHDEEAPYPGGVVYFPGTLEVSAETEAEPVVDLGTLMASADAERGARGAAICSSCHSFDKGGPNGTGPHLWDVVGREVASVPGFSYSSAMSGLGGDWTYEKLDALLENSQGYIPGTQMAQKIRKADKRADILAYLGSLSDDPVPFPEPAPVEPPAGEEVVPEEDTAESEAAESAADTVESRPALPGEAVLPEDQRNDPGDEGYPGDESHAQSDYRSSDPDGEDTSGTAEDGGEGLPNAEAAQTAEEQAGNPGGQQ</sequence>
<name>A0A840HZV2_9PROT</name>
<evidence type="ECO:0000313" key="9">
    <source>
        <dbReference type="EMBL" id="MBB4657947.1"/>
    </source>
</evidence>
<evidence type="ECO:0000256" key="7">
    <source>
        <dbReference type="SAM" id="MobiDB-lite"/>
    </source>
</evidence>
<keyword evidence="10" id="KW-1185">Reference proteome</keyword>
<gene>
    <name evidence="9" type="ORF">GGQ59_000447</name>
</gene>
<evidence type="ECO:0000259" key="8">
    <source>
        <dbReference type="PROSITE" id="PS51007"/>
    </source>
</evidence>
<comment type="caution">
    <text evidence="9">The sequence shown here is derived from an EMBL/GenBank/DDBJ whole genome shotgun (WGS) entry which is preliminary data.</text>
</comment>
<organism evidence="9 10">
    <name type="scientific">Parvularcula dongshanensis</name>
    <dbReference type="NCBI Taxonomy" id="1173995"/>
    <lineage>
        <taxon>Bacteria</taxon>
        <taxon>Pseudomonadati</taxon>
        <taxon>Pseudomonadota</taxon>
        <taxon>Alphaproteobacteria</taxon>
        <taxon>Parvularculales</taxon>
        <taxon>Parvularculaceae</taxon>
        <taxon>Parvularcula</taxon>
    </lineage>
</organism>
<evidence type="ECO:0000256" key="6">
    <source>
        <dbReference type="PROSITE-ProRule" id="PRU00433"/>
    </source>
</evidence>
<dbReference type="PRINTS" id="PR00604">
    <property type="entry name" value="CYTCHRMECIAB"/>
</dbReference>
<dbReference type="Gene3D" id="1.10.760.10">
    <property type="entry name" value="Cytochrome c-like domain"/>
    <property type="match status" value="1"/>
</dbReference>
<dbReference type="AlphaFoldDB" id="A0A840HZV2"/>
<dbReference type="InterPro" id="IPR002327">
    <property type="entry name" value="Cyt_c_1A/1B"/>
</dbReference>
<evidence type="ECO:0000256" key="2">
    <source>
        <dbReference type="ARBA" id="ARBA00022617"/>
    </source>
</evidence>
<feature type="compositionally biased region" description="Low complexity" evidence="7">
    <location>
        <begin position="278"/>
        <end position="288"/>
    </location>
</feature>
<keyword evidence="1" id="KW-0813">Transport</keyword>
<feature type="domain" description="Cytochrome c" evidence="8">
    <location>
        <begin position="80"/>
        <end position="179"/>
    </location>
</feature>
<dbReference type="PANTHER" id="PTHR11961">
    <property type="entry name" value="CYTOCHROME C"/>
    <property type="match status" value="1"/>
</dbReference>
<evidence type="ECO:0000256" key="3">
    <source>
        <dbReference type="ARBA" id="ARBA00022723"/>
    </source>
</evidence>
<accession>A0A840HZV2</accession>
<dbReference type="GO" id="GO:0046872">
    <property type="term" value="F:metal ion binding"/>
    <property type="evidence" value="ECO:0007669"/>
    <property type="project" value="UniProtKB-KW"/>
</dbReference>
<dbReference type="GO" id="GO:0009055">
    <property type="term" value="F:electron transfer activity"/>
    <property type="evidence" value="ECO:0007669"/>
    <property type="project" value="InterPro"/>
</dbReference>
<keyword evidence="4" id="KW-0249">Electron transport</keyword>
<dbReference type="Proteomes" id="UP000563524">
    <property type="component" value="Unassembled WGS sequence"/>
</dbReference>
<proteinExistence type="predicted"/>
<dbReference type="EMBL" id="JACHOB010000001">
    <property type="protein sequence ID" value="MBB4657947.1"/>
    <property type="molecule type" value="Genomic_DNA"/>
</dbReference>
<evidence type="ECO:0000256" key="1">
    <source>
        <dbReference type="ARBA" id="ARBA00022448"/>
    </source>
</evidence>
<keyword evidence="2 6" id="KW-0349">Heme</keyword>
<evidence type="ECO:0000313" key="10">
    <source>
        <dbReference type="Proteomes" id="UP000563524"/>
    </source>
</evidence>
<feature type="compositionally biased region" description="Acidic residues" evidence="7">
    <location>
        <begin position="199"/>
        <end position="210"/>
    </location>
</feature>
<evidence type="ECO:0000256" key="5">
    <source>
        <dbReference type="ARBA" id="ARBA00023004"/>
    </source>
</evidence>
<dbReference type="InterPro" id="IPR009056">
    <property type="entry name" value="Cyt_c-like_dom"/>
</dbReference>
<dbReference type="GO" id="GO:0020037">
    <property type="term" value="F:heme binding"/>
    <property type="evidence" value="ECO:0007669"/>
    <property type="project" value="InterPro"/>
</dbReference>
<feature type="compositionally biased region" description="Pro residues" evidence="7">
    <location>
        <begin position="183"/>
        <end position="193"/>
    </location>
</feature>